<dbReference type="EMBL" id="JAHC01000030">
    <property type="protein sequence ID" value="POZ88150.1"/>
    <property type="molecule type" value="Genomic_DNA"/>
</dbReference>
<sequence>MENLKIIPPIFSIFYILYFEKLYHRNIVKLNFYCNKYIESFSTIKLKNKKILFLTGGILLDLKKCENRFFIK</sequence>
<accession>A0A855MST5</accession>
<gene>
    <name evidence="1" type="ORF">AA80_07565</name>
</gene>
<name>A0A855MST5_9BACT</name>
<evidence type="ECO:0000313" key="2">
    <source>
        <dbReference type="Proteomes" id="UP000237502"/>
    </source>
</evidence>
<organism evidence="1 2">
    <name type="scientific">Petrotoga sibirica DSM 13575</name>
    <dbReference type="NCBI Taxonomy" id="1122956"/>
    <lineage>
        <taxon>Bacteria</taxon>
        <taxon>Thermotogati</taxon>
        <taxon>Thermotogota</taxon>
        <taxon>Thermotogae</taxon>
        <taxon>Petrotogales</taxon>
        <taxon>Petrotogaceae</taxon>
        <taxon>Petrotoga</taxon>
    </lineage>
</organism>
<comment type="caution">
    <text evidence="1">The sequence shown here is derived from an EMBL/GenBank/DDBJ whole genome shotgun (WGS) entry which is preliminary data.</text>
</comment>
<dbReference type="AlphaFoldDB" id="A0A855MST5"/>
<evidence type="ECO:0000313" key="1">
    <source>
        <dbReference type="EMBL" id="POZ88150.1"/>
    </source>
</evidence>
<dbReference type="Proteomes" id="UP000237502">
    <property type="component" value="Unassembled WGS sequence"/>
</dbReference>
<reference evidence="1 2" key="1">
    <citation type="submission" date="2014-01" db="EMBL/GenBank/DDBJ databases">
        <title>Comparative genomics of Petrotoga.</title>
        <authorList>
            <person name="Chow K."/>
            <person name="Charchuk R."/>
            <person name="Nesbo C.L."/>
        </authorList>
    </citation>
    <scope>NUCLEOTIDE SEQUENCE [LARGE SCALE GENOMIC DNA]</scope>
    <source>
        <strain evidence="1 2">DSM 13575</strain>
    </source>
</reference>
<protein>
    <submittedName>
        <fullName evidence="1">Uncharacterized protein</fullName>
    </submittedName>
</protein>
<proteinExistence type="predicted"/>